<evidence type="ECO:0000313" key="5">
    <source>
        <dbReference type="RefSeq" id="XP_056699776.1"/>
    </source>
</evidence>
<dbReference type="SMART" id="SM00343">
    <property type="entry name" value="ZnF_C2HC"/>
    <property type="match status" value="1"/>
</dbReference>
<dbReference type="InterPro" id="IPR001878">
    <property type="entry name" value="Znf_CCHC"/>
</dbReference>
<dbReference type="GeneID" id="130472528"/>
<gene>
    <name evidence="5" type="primary">LOC130472528</name>
</gene>
<reference evidence="5" key="2">
    <citation type="submission" date="2025-08" db="UniProtKB">
        <authorList>
            <consortium name="RefSeq"/>
        </authorList>
    </citation>
    <scope>IDENTIFICATION</scope>
    <source>
        <tissue evidence="5">Leaf</tissue>
    </source>
</reference>
<keyword evidence="4" id="KW-1185">Reference proteome</keyword>
<evidence type="ECO:0000256" key="2">
    <source>
        <dbReference type="SAM" id="MobiDB-lite"/>
    </source>
</evidence>
<feature type="domain" description="CCHC-type" evidence="3">
    <location>
        <begin position="294"/>
        <end position="309"/>
    </location>
</feature>
<accession>A0ABM3RVY1</accession>
<feature type="compositionally biased region" description="Polar residues" evidence="2">
    <location>
        <begin position="287"/>
        <end position="296"/>
    </location>
</feature>
<dbReference type="PROSITE" id="PS50158">
    <property type="entry name" value="ZF_CCHC"/>
    <property type="match status" value="1"/>
</dbReference>
<dbReference type="Gene3D" id="4.10.60.10">
    <property type="entry name" value="Zinc finger, CCHC-type"/>
    <property type="match status" value="1"/>
</dbReference>
<evidence type="ECO:0000259" key="3">
    <source>
        <dbReference type="PROSITE" id="PS50158"/>
    </source>
</evidence>
<evidence type="ECO:0000313" key="4">
    <source>
        <dbReference type="Proteomes" id="UP000813463"/>
    </source>
</evidence>
<keyword evidence="1" id="KW-0479">Metal-binding</keyword>
<evidence type="ECO:0000256" key="1">
    <source>
        <dbReference type="PROSITE-ProRule" id="PRU00047"/>
    </source>
</evidence>
<keyword evidence="1" id="KW-0863">Zinc-finger</keyword>
<organism evidence="4 5">
    <name type="scientific">Spinacia oleracea</name>
    <name type="common">Spinach</name>
    <dbReference type="NCBI Taxonomy" id="3562"/>
    <lineage>
        <taxon>Eukaryota</taxon>
        <taxon>Viridiplantae</taxon>
        <taxon>Streptophyta</taxon>
        <taxon>Embryophyta</taxon>
        <taxon>Tracheophyta</taxon>
        <taxon>Spermatophyta</taxon>
        <taxon>Magnoliopsida</taxon>
        <taxon>eudicotyledons</taxon>
        <taxon>Gunneridae</taxon>
        <taxon>Pentapetalae</taxon>
        <taxon>Caryophyllales</taxon>
        <taxon>Chenopodiaceae</taxon>
        <taxon>Chenopodioideae</taxon>
        <taxon>Anserineae</taxon>
        <taxon>Spinacia</taxon>
    </lineage>
</organism>
<dbReference type="RefSeq" id="XP_056699776.1">
    <property type="nucleotide sequence ID" value="XM_056843798.1"/>
</dbReference>
<feature type="region of interest" description="Disordered" evidence="2">
    <location>
        <begin position="263"/>
        <end position="297"/>
    </location>
</feature>
<name>A0ABM3RVY1_SPIOL</name>
<dbReference type="Proteomes" id="UP000813463">
    <property type="component" value="Chromosome 4"/>
</dbReference>
<dbReference type="Pfam" id="PF00098">
    <property type="entry name" value="zf-CCHC"/>
    <property type="match status" value="1"/>
</dbReference>
<dbReference type="SUPFAM" id="SSF57756">
    <property type="entry name" value="Retrovirus zinc finger-like domains"/>
    <property type="match status" value="1"/>
</dbReference>
<proteinExistence type="predicted"/>
<sequence>MVIYCKFFSVVVIKMVANIITIISAEILDVELDLTNFLEWKGKLVEVLKVNGIHYVIEQPFPSYDARGMTPEKYRSWALHKYLVTVFILKSIPESWRGRFITFEPHALLSRLEDRCCAGFQPMCQTGGKRVDELANSMSNLKLITPHKSCLEIELLEAQRRIYSVKMDKNTSIRSHVDMMSGLFFTIERLGGSIKESIAIALVLNSLHKDYEGFKMHYLFNQKESTFCELVELLVKFEKILKFNQDPLNVRCTKFKKVGKGKKSKAASSSTPGGHLAPSKSKMKKNASPSTSQCFNCNEIGHYKRDCPKLKEEKKEGNVASPSGTKEK</sequence>
<protein>
    <recommendedName>
        <fullName evidence="3">CCHC-type domain-containing protein</fullName>
    </recommendedName>
</protein>
<keyword evidence="1" id="KW-0862">Zinc</keyword>
<dbReference type="InterPro" id="IPR036875">
    <property type="entry name" value="Znf_CCHC_sf"/>
</dbReference>
<reference evidence="4" key="1">
    <citation type="journal article" date="2021" name="Nat. Commun.">
        <title>Genomic analyses provide insights into spinach domestication and the genetic basis of agronomic traits.</title>
        <authorList>
            <person name="Cai X."/>
            <person name="Sun X."/>
            <person name="Xu C."/>
            <person name="Sun H."/>
            <person name="Wang X."/>
            <person name="Ge C."/>
            <person name="Zhang Z."/>
            <person name="Wang Q."/>
            <person name="Fei Z."/>
            <person name="Jiao C."/>
            <person name="Wang Q."/>
        </authorList>
    </citation>
    <scope>NUCLEOTIDE SEQUENCE [LARGE SCALE GENOMIC DNA]</scope>
    <source>
        <strain evidence="4">cv. Varoflay</strain>
    </source>
</reference>